<dbReference type="AlphaFoldDB" id="A0A543E9S2"/>
<evidence type="ECO:0000313" key="2">
    <source>
        <dbReference type="Proteomes" id="UP000316437"/>
    </source>
</evidence>
<gene>
    <name evidence="1" type="ORF">FB551_4114</name>
</gene>
<comment type="caution">
    <text evidence="1">The sequence shown here is derived from an EMBL/GenBank/DDBJ whole genome shotgun (WGS) entry which is preliminary data.</text>
</comment>
<accession>A0A543E9S2</accession>
<proteinExistence type="predicted"/>
<name>A0A543E9S2_9FLAO</name>
<reference evidence="1 2" key="1">
    <citation type="submission" date="2019-06" db="EMBL/GenBank/DDBJ databases">
        <title>Sorghum-associated microbial communities from plants grown in Nebraska, USA.</title>
        <authorList>
            <person name="Schachtman D."/>
        </authorList>
    </citation>
    <scope>NUCLEOTIDE SEQUENCE [LARGE SCALE GENOMIC DNA]</scope>
    <source>
        <strain evidence="1 2">110</strain>
    </source>
</reference>
<dbReference type="Proteomes" id="UP000316437">
    <property type="component" value="Unassembled WGS sequence"/>
</dbReference>
<dbReference type="RefSeq" id="WP_142018688.1">
    <property type="nucleotide sequence ID" value="NZ_VFPD01000003.1"/>
</dbReference>
<evidence type="ECO:0000313" key="1">
    <source>
        <dbReference type="EMBL" id="TQM18333.1"/>
    </source>
</evidence>
<keyword evidence="2" id="KW-1185">Reference proteome</keyword>
<protein>
    <submittedName>
        <fullName evidence="1">Uncharacterized protein</fullName>
    </submittedName>
</protein>
<sequence length="175" mass="20602">MLYERTNPIGLDLIIHKAQKKIYAALTKKWDKDLDAYPRCYVLEDESEKRTVEHYISKNEYSGNLIVSESDKFFFTAEDDQERVNNIQFETKVKLYFILDLKFIYPDEPGRCDSKVLADVVNAVDRSGGFTSEYTIVTDYQSVFDSFFYEFDNIQPYYCFRIDLNTIPYSIDSIC</sequence>
<organism evidence="1 2">
    <name type="scientific">Chryseobacterium aquifrigidense</name>
    <dbReference type="NCBI Taxonomy" id="558021"/>
    <lineage>
        <taxon>Bacteria</taxon>
        <taxon>Pseudomonadati</taxon>
        <taxon>Bacteroidota</taxon>
        <taxon>Flavobacteriia</taxon>
        <taxon>Flavobacteriales</taxon>
        <taxon>Weeksellaceae</taxon>
        <taxon>Chryseobacterium group</taxon>
        <taxon>Chryseobacterium</taxon>
    </lineage>
</organism>
<dbReference type="EMBL" id="VFPD01000003">
    <property type="protein sequence ID" value="TQM18333.1"/>
    <property type="molecule type" value="Genomic_DNA"/>
</dbReference>